<dbReference type="EMBL" id="GDJX01006852">
    <property type="protein sequence ID" value="JAT61084.1"/>
    <property type="molecule type" value="Transcribed_RNA"/>
</dbReference>
<dbReference type="SUPFAM" id="SSF52058">
    <property type="entry name" value="L domain-like"/>
    <property type="match status" value="1"/>
</dbReference>
<dbReference type="Gene3D" id="3.80.10.10">
    <property type="entry name" value="Ribonuclease Inhibitor"/>
    <property type="match status" value="1"/>
</dbReference>
<proteinExistence type="predicted"/>
<evidence type="ECO:0000313" key="1">
    <source>
        <dbReference type="EMBL" id="JAT61084.1"/>
    </source>
</evidence>
<feature type="non-terminal residue" evidence="1">
    <location>
        <position position="171"/>
    </location>
</feature>
<protein>
    <submittedName>
        <fullName evidence="1">Disease resistance protein ADR1</fullName>
    </submittedName>
</protein>
<dbReference type="AlphaFoldDB" id="A0A1D1Z2I5"/>
<sequence>ERGFSHLMSLKSLTMTDCPKVSWPSSMTEDDVLPTSLQEVEIFACGDNTMGFFLPMTMLQKLTSLGQLTISGDTLDMAVGFREFTSLTSLEIVDGSQLNDTTLSTCLQGLTSLRSLSIDSCPLITILSICLTTLEELSITSCEELTSLGCLDALVCLKYLTISWCPKLLPW</sequence>
<organism evidence="1">
    <name type="scientific">Anthurium amnicola</name>
    <dbReference type="NCBI Taxonomy" id="1678845"/>
    <lineage>
        <taxon>Eukaryota</taxon>
        <taxon>Viridiplantae</taxon>
        <taxon>Streptophyta</taxon>
        <taxon>Embryophyta</taxon>
        <taxon>Tracheophyta</taxon>
        <taxon>Spermatophyta</taxon>
        <taxon>Magnoliopsida</taxon>
        <taxon>Liliopsida</taxon>
        <taxon>Araceae</taxon>
        <taxon>Pothoideae</taxon>
        <taxon>Potheae</taxon>
        <taxon>Anthurium</taxon>
    </lineage>
</organism>
<accession>A0A1D1Z2I5</accession>
<gene>
    <name evidence="1" type="primary">ADR1_1</name>
    <name evidence="1" type="ORF">g.97292</name>
</gene>
<dbReference type="InterPro" id="IPR032675">
    <property type="entry name" value="LRR_dom_sf"/>
</dbReference>
<reference evidence="1" key="1">
    <citation type="submission" date="2015-07" db="EMBL/GenBank/DDBJ databases">
        <title>Transcriptome Assembly of Anthurium amnicola.</title>
        <authorList>
            <person name="Suzuki J."/>
        </authorList>
    </citation>
    <scope>NUCLEOTIDE SEQUENCE</scope>
</reference>
<feature type="non-terminal residue" evidence="1">
    <location>
        <position position="1"/>
    </location>
</feature>
<name>A0A1D1Z2I5_9ARAE</name>